<evidence type="ECO:0000313" key="1">
    <source>
        <dbReference type="EMBL" id="SHJ22667.1"/>
    </source>
</evidence>
<dbReference type="AlphaFoldDB" id="A0A1M6HKF6"/>
<gene>
    <name evidence="1" type="ORF">SAMN04488012_10648</name>
</gene>
<reference evidence="1 2" key="1">
    <citation type="submission" date="2016-11" db="EMBL/GenBank/DDBJ databases">
        <authorList>
            <person name="Jaros S."/>
            <person name="Januszkiewicz K."/>
            <person name="Wedrychowicz H."/>
        </authorList>
    </citation>
    <scope>NUCLEOTIDE SEQUENCE [LARGE SCALE GENOMIC DNA]</scope>
    <source>
        <strain evidence="1 2">DSM 26892</strain>
    </source>
</reference>
<sequence length="286" mass="31710">MLILITRPLWPEGLGFDGIYPNQIHRAAEANPVWSFWARWYDGFLQGAPLDWELQTQIALIPDEAWQKAEGETWQQVAERITRIIADIEREFYRMRLETALRQVERLKRQSRLKSIVAKGLARQIQTALDEYRRTVCNALPGALEPLDRLPGLLDQTAGTLLNERPGDEIAELVVAMADTIGELNRRLTAVHQELATRPEKASAATLVREGAYRSVGAGIAAFGGVALGTLFAPDTWGYILSAMGELVGPSQAEQIGALGDCYDSLIGPDAIYPPELWAPPDYSET</sequence>
<protein>
    <submittedName>
        <fullName evidence="1">Uncharacterized protein</fullName>
    </submittedName>
</protein>
<evidence type="ECO:0000313" key="2">
    <source>
        <dbReference type="Proteomes" id="UP000184040"/>
    </source>
</evidence>
<dbReference type="STRING" id="313368.SAMN04488012_10648"/>
<dbReference type="Proteomes" id="UP000184040">
    <property type="component" value="Unassembled WGS sequence"/>
</dbReference>
<dbReference type="EMBL" id="FQZA01000006">
    <property type="protein sequence ID" value="SHJ22667.1"/>
    <property type="molecule type" value="Genomic_DNA"/>
</dbReference>
<accession>A0A1M6HKF6</accession>
<organism evidence="1 2">
    <name type="scientific">Palleronia salina</name>
    <dbReference type="NCBI Taxonomy" id="313368"/>
    <lineage>
        <taxon>Bacteria</taxon>
        <taxon>Pseudomonadati</taxon>
        <taxon>Pseudomonadota</taxon>
        <taxon>Alphaproteobacteria</taxon>
        <taxon>Rhodobacterales</taxon>
        <taxon>Roseobacteraceae</taxon>
        <taxon>Palleronia</taxon>
    </lineage>
</organism>
<proteinExistence type="predicted"/>
<name>A0A1M6HKF6_9RHOB</name>
<keyword evidence="2" id="KW-1185">Reference proteome</keyword>